<feature type="compositionally biased region" description="Basic residues" evidence="7">
    <location>
        <begin position="1025"/>
        <end position="1035"/>
    </location>
</feature>
<feature type="non-terminal residue" evidence="10">
    <location>
        <position position="1"/>
    </location>
</feature>
<dbReference type="GO" id="GO:0045879">
    <property type="term" value="P:negative regulation of smoothened signaling pathway"/>
    <property type="evidence" value="ECO:0007669"/>
    <property type="project" value="TreeGrafter"/>
</dbReference>
<keyword evidence="6" id="KW-0325">Glycoprotein</keyword>
<protein>
    <recommendedName>
        <fullName evidence="9">SSD domain-containing protein</fullName>
    </recommendedName>
</protein>
<keyword evidence="4 8" id="KW-1133">Transmembrane helix</keyword>
<accession>A0A8S3ZQ22</accession>
<feature type="transmembrane region" description="Helical" evidence="8">
    <location>
        <begin position="167"/>
        <end position="192"/>
    </location>
</feature>
<dbReference type="EMBL" id="CAJHNH020003135">
    <property type="protein sequence ID" value="CAG5128611.1"/>
    <property type="molecule type" value="Genomic_DNA"/>
</dbReference>
<dbReference type="PROSITE" id="PS50156">
    <property type="entry name" value="SSD"/>
    <property type="match status" value="1"/>
</dbReference>
<feature type="compositionally biased region" description="Polar residues" evidence="7">
    <location>
        <begin position="946"/>
        <end position="960"/>
    </location>
</feature>
<feature type="compositionally biased region" description="Low complexity" evidence="7">
    <location>
        <begin position="884"/>
        <end position="894"/>
    </location>
</feature>
<dbReference type="AlphaFoldDB" id="A0A8S3ZQ22"/>
<evidence type="ECO:0000256" key="2">
    <source>
        <dbReference type="ARBA" id="ARBA00005585"/>
    </source>
</evidence>
<feature type="region of interest" description="Disordered" evidence="7">
    <location>
        <begin position="853"/>
        <end position="907"/>
    </location>
</feature>
<dbReference type="GO" id="GO:0005119">
    <property type="term" value="F:smoothened binding"/>
    <property type="evidence" value="ECO:0007669"/>
    <property type="project" value="TreeGrafter"/>
</dbReference>
<feature type="transmembrane region" description="Helical" evidence="8">
    <location>
        <begin position="722"/>
        <end position="741"/>
    </location>
</feature>
<dbReference type="GO" id="GO:0005886">
    <property type="term" value="C:plasma membrane"/>
    <property type="evidence" value="ECO:0007669"/>
    <property type="project" value="TreeGrafter"/>
</dbReference>
<keyword evidence="11" id="KW-1185">Reference proteome</keyword>
<feature type="transmembrane region" description="Helical" evidence="8">
    <location>
        <begin position="65"/>
        <end position="91"/>
    </location>
</feature>
<feature type="compositionally biased region" description="Polar residues" evidence="7">
    <location>
        <begin position="983"/>
        <end position="1008"/>
    </location>
</feature>
<keyword evidence="5 8" id="KW-0472">Membrane</keyword>
<proteinExistence type="inferred from homology"/>
<sequence>VINSFGNESNKDNLYAFSYTSLSDIMKNFSNVSVTRVVLGYVVMFIYACVSMLRWNDAVKSQSGIAMAGVVLVCLSVAAGLGICSVLGINFNASTTQIIPFLALGLGVDDMFLIAHTFYENADHVPTQELTGEVLKKTGVTVVLTSVSNMLAFFTAAIIPVPALRAFSLQAGILVLFNLGSVLLVYPAIISLDLVRREDKRIDVLCCFQSTAGSNDVIDLKQPSRADTEPRTTPQGTPVQREPSPPPPYSSGPGSMPPCYDTVTRTSDNGLGTVTTLAPDDGVFVKRCDMSLASSCPSTTSSRQCLTPEDTTSCRERCMQVQHECFTWTLTYLAAHVYAPFLQRTFVKVTVMSLFLVIIILGAWGTAQVKDGLDLTDVVPRQTPEFEFLQAQSKYFGFYSINLVTQGGFDYPNNQQLLYHYHSAFQKVQKIIRREDGSLPPFWLDLFRQWLTDLQRSFDKDFQKGLVTVDGWKQNATEETVLAYKLLVQTGDVDNPINKEQITRIRLVDDRNNINPPAFYNYLTAWITNDAMAYSSSMANLHPLPKYWLHDPTDENTEIHKAQHLVFAQIPFYLSNISGTEEIIDMIKEIREICDEFSEEGLPNFPTGVPFTFYEQYINLRFYLTLSIVCVLAVTFVVLTVVLMNPWIAFLVVFVLTMIIVELFGFMGMMGIKLSAVPAVILIMSAGIGVEFTLHVAVGFITAIGSRDRRMAMALEHTCAPVIHGAVSTFLGILMLVGTDFEFIVKYFFNVLTALIVIGLFNGLMLLPVLLSILGPKGEVIPKDNADRLSMPTPEPSPKLSERYSSSQSHRRKHRVYPRVNSDYSSHEIIIHPEVVVETVTLPGSCHDPGSNMVQLPHWSSGGHMGPGSITSSMYNTDEHTLLSSTPQDSSSPDSPSPPPPPTTHITRVKTTATVEVEVHTPIPGVVNQEHTYKSKRRKTREAANRSCSSNSGVHSNRWQNYPGEGMSVSTDMPQVQVVPHIRTSSQSHPPSTPLPQQQQHSRSSRNAGSWVGDSSIVHADSRSGRRVRREKHVGKSTSLDQDYIDM</sequence>
<feature type="transmembrane region" description="Helical" evidence="8">
    <location>
        <begin position="676"/>
        <end position="701"/>
    </location>
</feature>
<evidence type="ECO:0000256" key="5">
    <source>
        <dbReference type="ARBA" id="ARBA00023136"/>
    </source>
</evidence>
<comment type="subcellular location">
    <subcellularLocation>
        <location evidence="1">Membrane</location>
        <topology evidence="1">Multi-pass membrane protein</topology>
    </subcellularLocation>
</comment>
<evidence type="ECO:0000256" key="6">
    <source>
        <dbReference type="ARBA" id="ARBA00023180"/>
    </source>
</evidence>
<feature type="compositionally biased region" description="Basic and acidic residues" evidence="7">
    <location>
        <begin position="218"/>
        <end position="230"/>
    </location>
</feature>
<comment type="caution">
    <text evidence="10">The sequence shown here is derived from an EMBL/GenBank/DDBJ whole genome shotgun (WGS) entry which is preliminary data.</text>
</comment>
<feature type="transmembrane region" description="Helical" evidence="8">
    <location>
        <begin position="33"/>
        <end position="53"/>
    </location>
</feature>
<evidence type="ECO:0000313" key="11">
    <source>
        <dbReference type="Proteomes" id="UP000678393"/>
    </source>
</evidence>
<evidence type="ECO:0000259" key="9">
    <source>
        <dbReference type="PROSITE" id="PS50156"/>
    </source>
</evidence>
<organism evidence="10 11">
    <name type="scientific">Candidula unifasciata</name>
    <dbReference type="NCBI Taxonomy" id="100452"/>
    <lineage>
        <taxon>Eukaryota</taxon>
        <taxon>Metazoa</taxon>
        <taxon>Spiralia</taxon>
        <taxon>Lophotrochozoa</taxon>
        <taxon>Mollusca</taxon>
        <taxon>Gastropoda</taxon>
        <taxon>Heterobranchia</taxon>
        <taxon>Euthyneura</taxon>
        <taxon>Panpulmonata</taxon>
        <taxon>Eupulmonata</taxon>
        <taxon>Stylommatophora</taxon>
        <taxon>Helicina</taxon>
        <taxon>Helicoidea</taxon>
        <taxon>Geomitridae</taxon>
        <taxon>Candidula</taxon>
    </lineage>
</organism>
<dbReference type="InterPro" id="IPR000731">
    <property type="entry name" value="SSD"/>
</dbReference>
<feature type="region of interest" description="Disordered" evidence="7">
    <location>
        <begin position="919"/>
        <end position="961"/>
    </location>
</feature>
<gene>
    <name evidence="10" type="ORF">CUNI_LOCUS14169</name>
</gene>
<evidence type="ECO:0000256" key="4">
    <source>
        <dbReference type="ARBA" id="ARBA00022989"/>
    </source>
</evidence>
<feature type="region of interest" description="Disordered" evidence="7">
    <location>
        <begin position="784"/>
        <end position="815"/>
    </location>
</feature>
<feature type="transmembrane region" description="Helical" evidence="8">
    <location>
        <begin position="650"/>
        <end position="670"/>
    </location>
</feature>
<dbReference type="GO" id="GO:0008158">
    <property type="term" value="F:hedgehog receptor activity"/>
    <property type="evidence" value="ECO:0007669"/>
    <property type="project" value="TreeGrafter"/>
</dbReference>
<dbReference type="PANTHER" id="PTHR46022:SF1">
    <property type="entry name" value="PROTEIN PATCHED"/>
    <property type="match status" value="1"/>
</dbReference>
<feature type="transmembrane region" description="Helical" evidence="8">
    <location>
        <begin position="346"/>
        <end position="365"/>
    </location>
</feature>
<dbReference type="PANTHER" id="PTHR46022">
    <property type="entry name" value="PROTEIN PATCHED"/>
    <property type="match status" value="1"/>
</dbReference>
<comment type="similarity">
    <text evidence="2">Belongs to the patched family.</text>
</comment>
<evidence type="ECO:0000256" key="1">
    <source>
        <dbReference type="ARBA" id="ARBA00004141"/>
    </source>
</evidence>
<evidence type="ECO:0000256" key="3">
    <source>
        <dbReference type="ARBA" id="ARBA00022692"/>
    </source>
</evidence>
<evidence type="ECO:0000256" key="7">
    <source>
        <dbReference type="SAM" id="MobiDB-lite"/>
    </source>
</evidence>
<dbReference type="Pfam" id="PF12349">
    <property type="entry name" value="Sterol-sensing"/>
    <property type="match status" value="1"/>
</dbReference>
<dbReference type="Proteomes" id="UP000678393">
    <property type="component" value="Unassembled WGS sequence"/>
</dbReference>
<evidence type="ECO:0000256" key="8">
    <source>
        <dbReference type="SAM" id="Phobius"/>
    </source>
</evidence>
<dbReference type="GO" id="GO:0097108">
    <property type="term" value="F:hedgehog family protein binding"/>
    <property type="evidence" value="ECO:0007669"/>
    <property type="project" value="TreeGrafter"/>
</dbReference>
<dbReference type="InterPro" id="IPR053958">
    <property type="entry name" value="HMGCR/SNAP/NPC1-like_SSD"/>
</dbReference>
<feature type="domain" description="SSD" evidence="9">
    <location>
        <begin position="33"/>
        <end position="192"/>
    </location>
</feature>
<evidence type="ECO:0000313" key="10">
    <source>
        <dbReference type="EMBL" id="CAG5128611.1"/>
    </source>
</evidence>
<reference evidence="10" key="1">
    <citation type="submission" date="2021-04" db="EMBL/GenBank/DDBJ databases">
        <authorList>
            <consortium name="Molecular Ecology Group"/>
        </authorList>
    </citation>
    <scope>NUCLEOTIDE SEQUENCE</scope>
</reference>
<feature type="transmembrane region" description="Helical" evidence="8">
    <location>
        <begin position="140"/>
        <end position="161"/>
    </location>
</feature>
<dbReference type="FunFam" id="1.20.1640.10:FF:000048">
    <property type="entry name" value="protein patched homolog 1 isoform X2"/>
    <property type="match status" value="1"/>
</dbReference>
<dbReference type="Gene3D" id="1.20.1640.10">
    <property type="entry name" value="Multidrug efflux transporter AcrB transmembrane domain"/>
    <property type="match status" value="2"/>
</dbReference>
<name>A0A8S3ZQ22_9EUPU</name>
<dbReference type="SUPFAM" id="SSF82866">
    <property type="entry name" value="Multidrug efflux transporter AcrB transmembrane domain"/>
    <property type="match status" value="2"/>
</dbReference>
<feature type="region of interest" description="Disordered" evidence="7">
    <location>
        <begin position="218"/>
        <end position="262"/>
    </location>
</feature>
<keyword evidence="3 8" id="KW-0812">Transmembrane</keyword>
<dbReference type="OrthoDB" id="5873834at2759"/>
<feature type="transmembrane region" description="Helical" evidence="8">
    <location>
        <begin position="622"/>
        <end position="643"/>
    </location>
</feature>
<feature type="region of interest" description="Disordered" evidence="7">
    <location>
        <begin position="982"/>
        <end position="1047"/>
    </location>
</feature>
<feature type="transmembrane region" description="Helical" evidence="8">
    <location>
        <begin position="747"/>
        <end position="774"/>
    </location>
</feature>